<organism evidence="2 3">
    <name type="scientific">Mycobacterium phage Thonko</name>
    <dbReference type="NCBI Taxonomy" id="2282910"/>
    <lineage>
        <taxon>Viruses</taxon>
        <taxon>Duplodnaviria</taxon>
        <taxon>Heunggongvirae</taxon>
        <taxon>Uroviricota</taxon>
        <taxon>Caudoviricetes</taxon>
        <taxon>Bclasvirinae</taxon>
        <taxon>Thonkovirus</taxon>
        <taxon>Thonkovirus thonko</taxon>
    </lineage>
</organism>
<dbReference type="InterPro" id="IPR016032">
    <property type="entry name" value="Sig_transdc_resp-reg_C-effctor"/>
</dbReference>
<evidence type="ECO:0008006" key="4">
    <source>
        <dbReference type="Google" id="ProtNLM"/>
    </source>
</evidence>
<sequence>MSTAAVDPFDDHGQGEDEDDYLAQRRAQVMLLKHSGGTYTEIARVLGISTTTVRRDYFIALREQRMLSAEDRAARQVAILGDICKANYSAMLTGDKDAAITIIKALEREAKLFGLDAPTRLIAGVSSEQFATEAHDLINKIIKLDPTALHEIEGPRHAARPDTDHHRIVDAEVEDDLAAGHAPAIPEGAVDPYWRDPWAVDPAEPYGFDGTEADPQLWQRAQRDQRPAAPVEEDEADDLDGWSNIG</sequence>
<dbReference type="Gene3D" id="1.10.10.10">
    <property type="entry name" value="Winged helix-like DNA-binding domain superfamily/Winged helix DNA-binding domain"/>
    <property type="match status" value="1"/>
</dbReference>
<dbReference type="InterPro" id="IPR036388">
    <property type="entry name" value="WH-like_DNA-bd_sf"/>
</dbReference>
<feature type="region of interest" description="Disordered" evidence="1">
    <location>
        <begin position="201"/>
        <end position="246"/>
    </location>
</feature>
<dbReference type="Pfam" id="PF13384">
    <property type="entry name" value="HTH_23"/>
    <property type="match status" value="1"/>
</dbReference>
<reference evidence="3" key="1">
    <citation type="submission" date="2018-07" db="EMBL/GenBank/DDBJ databases">
        <authorList>
            <person name="Quirk P.G."/>
            <person name="Krulwich T.A."/>
        </authorList>
    </citation>
    <scope>NUCLEOTIDE SEQUENCE [LARGE SCALE GENOMIC DNA]</scope>
</reference>
<dbReference type="EMBL" id="MH632120">
    <property type="protein sequence ID" value="AXN53344.1"/>
    <property type="molecule type" value="Genomic_DNA"/>
</dbReference>
<accession>A0A346FCB9</accession>
<dbReference type="GO" id="GO:0003677">
    <property type="term" value="F:DNA binding"/>
    <property type="evidence" value="ECO:0007669"/>
    <property type="project" value="InterPro"/>
</dbReference>
<dbReference type="KEGG" id="vg:60320827"/>
<evidence type="ECO:0000313" key="2">
    <source>
        <dbReference type="EMBL" id="AXN53344.1"/>
    </source>
</evidence>
<proteinExistence type="predicted"/>
<feature type="compositionally biased region" description="Acidic residues" evidence="1">
    <location>
        <begin position="231"/>
        <end position="240"/>
    </location>
</feature>
<keyword evidence="3" id="KW-1185">Reference proteome</keyword>
<gene>
    <name evidence="2" type="primary">73</name>
    <name evidence="2" type="ORF">PBI_THONKO_73</name>
</gene>
<dbReference type="GeneID" id="60320827"/>
<dbReference type="GO" id="GO:0006355">
    <property type="term" value="P:regulation of DNA-templated transcription"/>
    <property type="evidence" value="ECO:0007669"/>
    <property type="project" value="InterPro"/>
</dbReference>
<evidence type="ECO:0000256" key="1">
    <source>
        <dbReference type="SAM" id="MobiDB-lite"/>
    </source>
</evidence>
<protein>
    <recommendedName>
        <fullName evidence="4">DNA binding protein</fullName>
    </recommendedName>
</protein>
<dbReference type="SUPFAM" id="SSF46894">
    <property type="entry name" value="C-terminal effector domain of the bipartite response regulators"/>
    <property type="match status" value="1"/>
</dbReference>
<evidence type="ECO:0000313" key="3">
    <source>
        <dbReference type="Proteomes" id="UP000259812"/>
    </source>
</evidence>
<dbReference type="RefSeq" id="YP_009949424.1">
    <property type="nucleotide sequence ID" value="NC_051580.1"/>
</dbReference>
<name>A0A346FCB9_9CAUD</name>
<dbReference type="Proteomes" id="UP000259812">
    <property type="component" value="Genome"/>
</dbReference>